<evidence type="ECO:0000313" key="2">
    <source>
        <dbReference type="EMBL" id="KAK1710353.1"/>
    </source>
</evidence>
<evidence type="ECO:0000256" key="1">
    <source>
        <dbReference type="SAM" id="MobiDB-lite"/>
    </source>
</evidence>
<dbReference type="GeneID" id="85393396"/>
<sequence length="92" mass="10596">MQPGLPGSWTVDEQQSSADPVSKWANPLMVESKGKVAYILTFVTAGERLRSAGHDKRQRRWDDEDEDHGRRAEIRHARANAKIRRETHFLNE</sequence>
<evidence type="ECO:0000313" key="3">
    <source>
        <dbReference type="Proteomes" id="UP001244207"/>
    </source>
</evidence>
<protein>
    <submittedName>
        <fullName evidence="2">Uncharacterized protein</fullName>
    </submittedName>
</protein>
<proteinExistence type="predicted"/>
<dbReference type="AlphaFoldDB" id="A0AAD8XBS6"/>
<feature type="region of interest" description="Disordered" evidence="1">
    <location>
        <begin position="1"/>
        <end position="21"/>
    </location>
</feature>
<dbReference type="Proteomes" id="UP001244207">
    <property type="component" value="Unassembled WGS sequence"/>
</dbReference>
<comment type="caution">
    <text evidence="2">The sequence shown here is derived from an EMBL/GenBank/DDBJ whole genome shotgun (WGS) entry which is preliminary data.</text>
</comment>
<accession>A0AAD8XBS6</accession>
<name>A0AAD8XBS6_GLOAC</name>
<gene>
    <name evidence="2" type="ORF">BDZ83DRAFT_640581</name>
</gene>
<dbReference type="EMBL" id="JAHMHS010000171">
    <property type="protein sequence ID" value="KAK1710353.1"/>
    <property type="molecule type" value="Genomic_DNA"/>
</dbReference>
<organism evidence="2 3">
    <name type="scientific">Glomerella acutata</name>
    <name type="common">Colletotrichum acutatum</name>
    <dbReference type="NCBI Taxonomy" id="27357"/>
    <lineage>
        <taxon>Eukaryota</taxon>
        <taxon>Fungi</taxon>
        <taxon>Dikarya</taxon>
        <taxon>Ascomycota</taxon>
        <taxon>Pezizomycotina</taxon>
        <taxon>Sordariomycetes</taxon>
        <taxon>Hypocreomycetidae</taxon>
        <taxon>Glomerellales</taxon>
        <taxon>Glomerellaceae</taxon>
        <taxon>Colletotrichum</taxon>
        <taxon>Colletotrichum acutatum species complex</taxon>
    </lineage>
</organism>
<dbReference type="RefSeq" id="XP_060358823.1">
    <property type="nucleotide sequence ID" value="XM_060509497.1"/>
</dbReference>
<keyword evidence="3" id="KW-1185">Reference proteome</keyword>
<reference evidence="2" key="1">
    <citation type="submission" date="2021-12" db="EMBL/GenBank/DDBJ databases">
        <title>Comparative genomics, transcriptomics and evolutionary studies reveal genomic signatures of adaptation to plant cell wall in hemibiotrophic fungi.</title>
        <authorList>
            <consortium name="DOE Joint Genome Institute"/>
            <person name="Baroncelli R."/>
            <person name="Diaz J.F."/>
            <person name="Benocci T."/>
            <person name="Peng M."/>
            <person name="Battaglia E."/>
            <person name="Haridas S."/>
            <person name="Andreopoulos W."/>
            <person name="Labutti K."/>
            <person name="Pangilinan J."/>
            <person name="Floch G.L."/>
            <person name="Makela M.R."/>
            <person name="Henrissat B."/>
            <person name="Grigoriev I.V."/>
            <person name="Crouch J.A."/>
            <person name="De Vries R.P."/>
            <person name="Sukno S.A."/>
            <person name="Thon M.R."/>
        </authorList>
    </citation>
    <scope>NUCLEOTIDE SEQUENCE</scope>
    <source>
        <strain evidence="2">CBS 112980</strain>
    </source>
</reference>